<sequence length="219" mass="23862">MTKGILGKKIGMTQIFAENGEVIPVTVIEATPNVVLQKKTVESDGYEAVQLGFADKKETVYKKGDKKEFRFSKPEKGHADKAETNPKRFIKEFRGAGAEYEIGQEVKVDTFAAGDIVDVTGTSKGKGFAGSIKRHNQSRGPMSHGSRYHRRPGSMGPVDPNHVRKGKALPGRMGGEQVTIQNLEIVRVDTERNLLLIKGNVPGARKSFVSVKTAVKAAE</sequence>
<keyword evidence="3 7" id="KW-0694">RNA-binding</keyword>
<dbReference type="GO" id="GO:0006412">
    <property type="term" value="P:translation"/>
    <property type="evidence" value="ECO:0007669"/>
    <property type="project" value="UniProtKB-UniRule"/>
</dbReference>
<dbReference type="PANTHER" id="PTHR11229">
    <property type="entry name" value="50S RIBOSOMAL PROTEIN L3"/>
    <property type="match status" value="1"/>
</dbReference>
<dbReference type="GO" id="GO:0019843">
    <property type="term" value="F:rRNA binding"/>
    <property type="evidence" value="ECO:0007669"/>
    <property type="project" value="UniProtKB-UniRule"/>
</dbReference>
<dbReference type="SUPFAM" id="SSF50447">
    <property type="entry name" value="Translation proteins"/>
    <property type="match status" value="1"/>
</dbReference>
<dbReference type="STRING" id="1503961.SAMN05421736_12245"/>
<dbReference type="InterPro" id="IPR019927">
    <property type="entry name" value="Ribosomal_uL3_bac/org-type"/>
</dbReference>
<accession>A0A1H3UJD3</accession>
<dbReference type="InterPro" id="IPR009000">
    <property type="entry name" value="Transl_B-barrel_sf"/>
</dbReference>
<organism evidence="11 12">
    <name type="scientific">Evansella caseinilytica</name>
    <dbReference type="NCBI Taxonomy" id="1503961"/>
    <lineage>
        <taxon>Bacteria</taxon>
        <taxon>Bacillati</taxon>
        <taxon>Bacillota</taxon>
        <taxon>Bacilli</taxon>
        <taxon>Bacillales</taxon>
        <taxon>Bacillaceae</taxon>
        <taxon>Evansella</taxon>
    </lineage>
</organism>
<gene>
    <name evidence="7" type="primary">rplC</name>
    <name evidence="11" type="ORF">SAMN05421736_12245</name>
</gene>
<evidence type="ECO:0000256" key="7">
    <source>
        <dbReference type="HAMAP-Rule" id="MF_01325"/>
    </source>
</evidence>
<evidence type="ECO:0000256" key="8">
    <source>
        <dbReference type="RuleBase" id="RU003905"/>
    </source>
</evidence>
<reference evidence="12" key="1">
    <citation type="submission" date="2016-10" db="EMBL/GenBank/DDBJ databases">
        <authorList>
            <person name="Varghese N."/>
            <person name="Submissions S."/>
        </authorList>
    </citation>
    <scope>NUCLEOTIDE SEQUENCE [LARGE SCALE GENOMIC DNA]</scope>
    <source>
        <strain evidence="12">SP</strain>
    </source>
</reference>
<keyword evidence="4 7" id="KW-0689">Ribosomal protein</keyword>
<proteinExistence type="inferred from homology"/>
<dbReference type="GO" id="GO:0003735">
    <property type="term" value="F:structural constituent of ribosome"/>
    <property type="evidence" value="ECO:0007669"/>
    <property type="project" value="UniProtKB-UniRule"/>
</dbReference>
<dbReference type="GO" id="GO:0022625">
    <property type="term" value="C:cytosolic large ribosomal subunit"/>
    <property type="evidence" value="ECO:0007669"/>
    <property type="project" value="TreeGrafter"/>
</dbReference>
<keyword evidence="2 7" id="KW-0699">rRNA-binding</keyword>
<dbReference type="Proteomes" id="UP000198935">
    <property type="component" value="Unassembled WGS sequence"/>
</dbReference>
<dbReference type="NCBIfam" id="TIGR03625">
    <property type="entry name" value="L3_bact"/>
    <property type="match status" value="1"/>
</dbReference>
<dbReference type="Gene3D" id="3.30.160.810">
    <property type="match status" value="1"/>
</dbReference>
<evidence type="ECO:0000256" key="10">
    <source>
        <dbReference type="SAM" id="MobiDB-lite"/>
    </source>
</evidence>
<comment type="function">
    <text evidence="7 9">One of the primary rRNA binding proteins, it binds directly near the 3'-end of the 23S rRNA, where it nucleates assembly of the 50S subunit.</text>
</comment>
<dbReference type="FunFam" id="2.40.30.10:FF:000004">
    <property type="entry name" value="50S ribosomal protein L3"/>
    <property type="match status" value="1"/>
</dbReference>
<evidence type="ECO:0000256" key="2">
    <source>
        <dbReference type="ARBA" id="ARBA00022730"/>
    </source>
</evidence>
<dbReference type="Gene3D" id="2.40.30.10">
    <property type="entry name" value="Translation factors"/>
    <property type="match status" value="1"/>
</dbReference>
<evidence type="ECO:0000256" key="9">
    <source>
        <dbReference type="RuleBase" id="RU003906"/>
    </source>
</evidence>
<dbReference type="PROSITE" id="PS00474">
    <property type="entry name" value="RIBOSOMAL_L3"/>
    <property type="match status" value="1"/>
</dbReference>
<comment type="similarity">
    <text evidence="1 7 8">Belongs to the universal ribosomal protein uL3 family.</text>
</comment>
<dbReference type="InterPro" id="IPR019926">
    <property type="entry name" value="Ribosomal_uL3_CS"/>
</dbReference>
<feature type="region of interest" description="Disordered" evidence="10">
    <location>
        <begin position="125"/>
        <end position="161"/>
    </location>
</feature>
<dbReference type="AlphaFoldDB" id="A0A1H3UJD3"/>
<protein>
    <recommendedName>
        <fullName evidence="6 7">Large ribosomal subunit protein uL3</fullName>
    </recommendedName>
</protein>
<evidence type="ECO:0000256" key="6">
    <source>
        <dbReference type="ARBA" id="ARBA00035243"/>
    </source>
</evidence>
<name>A0A1H3UJD3_9BACI</name>
<keyword evidence="5 7" id="KW-0687">Ribonucleoprotein</keyword>
<evidence type="ECO:0000256" key="3">
    <source>
        <dbReference type="ARBA" id="ARBA00022884"/>
    </source>
</evidence>
<evidence type="ECO:0000313" key="12">
    <source>
        <dbReference type="Proteomes" id="UP000198935"/>
    </source>
</evidence>
<evidence type="ECO:0000256" key="5">
    <source>
        <dbReference type="ARBA" id="ARBA00023274"/>
    </source>
</evidence>
<keyword evidence="12" id="KW-1185">Reference proteome</keyword>
<dbReference type="OrthoDB" id="9806135at2"/>
<dbReference type="InterPro" id="IPR000597">
    <property type="entry name" value="Ribosomal_uL3"/>
</dbReference>
<dbReference type="HAMAP" id="MF_01325_B">
    <property type="entry name" value="Ribosomal_uL3_B"/>
    <property type="match status" value="1"/>
</dbReference>
<dbReference type="Pfam" id="PF00297">
    <property type="entry name" value="Ribosomal_L3"/>
    <property type="match status" value="1"/>
</dbReference>
<evidence type="ECO:0000256" key="4">
    <source>
        <dbReference type="ARBA" id="ARBA00022980"/>
    </source>
</evidence>
<evidence type="ECO:0000313" key="11">
    <source>
        <dbReference type="EMBL" id="SDZ62582.1"/>
    </source>
</evidence>
<dbReference type="EMBL" id="FNPI01000022">
    <property type="protein sequence ID" value="SDZ62582.1"/>
    <property type="molecule type" value="Genomic_DNA"/>
</dbReference>
<comment type="subunit">
    <text evidence="7 9">Part of the 50S ribosomal subunit. Forms a cluster with proteins L14 and L19.</text>
</comment>
<dbReference type="PANTHER" id="PTHR11229:SF16">
    <property type="entry name" value="LARGE RIBOSOMAL SUBUNIT PROTEIN UL3C"/>
    <property type="match status" value="1"/>
</dbReference>
<evidence type="ECO:0000256" key="1">
    <source>
        <dbReference type="ARBA" id="ARBA00006540"/>
    </source>
</evidence>